<name>A0ACC2PGG1_9HYME</name>
<sequence>MINLRSCIFLACLVSTFSSVFPNPIRSSLEKDDNTTWFKTGERVDGDKLVIDEEVVVFNKNQKKTFYMPEGDEFTEVKIWYPKYITISMEYPLSKPKYKYSIQLKPENIPAEGLKYKIKVYAKPIVCPDGTESCKKYTELIRQAEIANEKKKKLMP</sequence>
<dbReference type="Proteomes" id="UP001239111">
    <property type="component" value="Chromosome 1"/>
</dbReference>
<accession>A0ACC2PGG1</accession>
<dbReference type="EMBL" id="CM056741">
    <property type="protein sequence ID" value="KAJ8682138.1"/>
    <property type="molecule type" value="Genomic_DNA"/>
</dbReference>
<gene>
    <name evidence="1" type="ORF">QAD02_017930</name>
</gene>
<organism evidence="1 2">
    <name type="scientific">Eretmocerus hayati</name>
    <dbReference type="NCBI Taxonomy" id="131215"/>
    <lineage>
        <taxon>Eukaryota</taxon>
        <taxon>Metazoa</taxon>
        <taxon>Ecdysozoa</taxon>
        <taxon>Arthropoda</taxon>
        <taxon>Hexapoda</taxon>
        <taxon>Insecta</taxon>
        <taxon>Pterygota</taxon>
        <taxon>Neoptera</taxon>
        <taxon>Endopterygota</taxon>
        <taxon>Hymenoptera</taxon>
        <taxon>Apocrita</taxon>
        <taxon>Proctotrupomorpha</taxon>
        <taxon>Chalcidoidea</taxon>
        <taxon>Aphelinidae</taxon>
        <taxon>Aphelininae</taxon>
        <taxon>Eretmocerus</taxon>
    </lineage>
</organism>
<reference evidence="1" key="1">
    <citation type="submission" date="2023-04" db="EMBL/GenBank/DDBJ databases">
        <title>A chromosome-level genome assembly of the parasitoid wasp Eretmocerus hayati.</title>
        <authorList>
            <person name="Zhong Y."/>
            <person name="Liu S."/>
            <person name="Liu Y."/>
        </authorList>
    </citation>
    <scope>NUCLEOTIDE SEQUENCE</scope>
    <source>
        <strain evidence="1">ZJU_SS_LIU_2023</strain>
    </source>
</reference>
<evidence type="ECO:0000313" key="2">
    <source>
        <dbReference type="Proteomes" id="UP001239111"/>
    </source>
</evidence>
<keyword evidence="2" id="KW-1185">Reference proteome</keyword>
<protein>
    <submittedName>
        <fullName evidence="1">Uncharacterized protein</fullName>
    </submittedName>
</protein>
<proteinExistence type="predicted"/>
<evidence type="ECO:0000313" key="1">
    <source>
        <dbReference type="EMBL" id="KAJ8682138.1"/>
    </source>
</evidence>
<comment type="caution">
    <text evidence="1">The sequence shown here is derived from an EMBL/GenBank/DDBJ whole genome shotgun (WGS) entry which is preliminary data.</text>
</comment>